<evidence type="ECO:0000256" key="1">
    <source>
        <dbReference type="ARBA" id="ARBA00022723"/>
    </source>
</evidence>
<dbReference type="PROSITE" id="PS50809">
    <property type="entry name" value="DM_2"/>
    <property type="match status" value="1"/>
</dbReference>
<dbReference type="PANTHER" id="PTHR12322:SF53">
    <property type="entry name" value="DOUBLESEX-MAB RELATED 11E"/>
    <property type="match status" value="1"/>
</dbReference>
<keyword evidence="1 5" id="KW-0479">Metal-binding</keyword>
<dbReference type="Proteomes" id="UP000827092">
    <property type="component" value="Unassembled WGS sequence"/>
</dbReference>
<comment type="subcellular location">
    <subcellularLocation>
        <location evidence="5">Nucleus</location>
    </subcellularLocation>
</comment>
<feature type="region of interest" description="Disordered" evidence="6">
    <location>
        <begin position="192"/>
        <end position="227"/>
    </location>
</feature>
<dbReference type="GO" id="GO:0007548">
    <property type="term" value="P:sex differentiation"/>
    <property type="evidence" value="ECO:0007669"/>
    <property type="project" value="TreeGrafter"/>
</dbReference>
<feature type="compositionally biased region" description="Acidic residues" evidence="6">
    <location>
        <begin position="15"/>
        <end position="27"/>
    </location>
</feature>
<evidence type="ECO:0000313" key="8">
    <source>
        <dbReference type="EMBL" id="KAG8191852.1"/>
    </source>
</evidence>
<feature type="domain" description="DM" evidence="7">
    <location>
        <begin position="142"/>
        <end position="189"/>
    </location>
</feature>
<sequence>MDQQRSPKRVKTDPSDEEDSNTYEEDSNSPIAMTVSGWELIRRRSSTSPTSSSLRQYGAPSIYRRDLVLPSSSTSGSKKASSVPASSLQLLKDNSARLQKLQQDKVASSLQLQQDKLAASLQQLQQQDSSAGSAGGARNPKCARCRNHSQVNLVKGHKRYCPFRLCVCEKCILIAERQRVMARQVALRREQAQDEAMRRVASSSKKEGDEETPVFVSPPKSSSDRPVFAIGSVSSAFTIKGGRSHPNFK</sequence>
<dbReference type="SMART" id="SM00301">
    <property type="entry name" value="DM"/>
    <property type="match status" value="1"/>
</dbReference>
<comment type="caution">
    <text evidence="8">The sequence shown here is derived from an EMBL/GenBank/DDBJ whole genome shotgun (WGS) entry which is preliminary data.</text>
</comment>
<dbReference type="FunFam" id="4.10.1040.10:FF:000001">
    <property type="entry name" value="doublesex- and mab-3-related transcription factor 1"/>
    <property type="match status" value="1"/>
</dbReference>
<evidence type="ECO:0000313" key="9">
    <source>
        <dbReference type="Proteomes" id="UP000827092"/>
    </source>
</evidence>
<name>A0AAV6V6Q3_9ARAC</name>
<dbReference type="InterPro" id="IPR001275">
    <property type="entry name" value="DM_DNA-bd"/>
</dbReference>
<keyword evidence="4 5" id="KW-0539">Nucleus</keyword>
<keyword evidence="2 5" id="KW-0862">Zinc</keyword>
<dbReference type="AlphaFoldDB" id="A0AAV6V6Q3"/>
<feature type="compositionally biased region" description="Low complexity" evidence="6">
    <location>
        <begin position="46"/>
        <end position="55"/>
    </location>
</feature>
<dbReference type="PROSITE" id="PS40000">
    <property type="entry name" value="DM_1"/>
    <property type="match status" value="1"/>
</dbReference>
<dbReference type="PANTHER" id="PTHR12322">
    <property type="entry name" value="DOUBLESEX AND MAB-3 RELATED TRANSCRIPTION FACTOR DMRT"/>
    <property type="match status" value="1"/>
</dbReference>
<accession>A0AAV6V6Q3</accession>
<dbReference type="Gene3D" id="4.10.1040.10">
    <property type="entry name" value="DM DNA-binding domain"/>
    <property type="match status" value="1"/>
</dbReference>
<reference evidence="8 9" key="1">
    <citation type="journal article" date="2022" name="Nat. Ecol. Evol.">
        <title>A masculinizing supergene underlies an exaggerated male reproductive morph in a spider.</title>
        <authorList>
            <person name="Hendrickx F."/>
            <person name="De Corte Z."/>
            <person name="Sonet G."/>
            <person name="Van Belleghem S.M."/>
            <person name="Kostlbacher S."/>
            <person name="Vangestel C."/>
        </authorList>
    </citation>
    <scope>NUCLEOTIDE SEQUENCE [LARGE SCALE GENOMIC DNA]</scope>
    <source>
        <strain evidence="8">W744_W776</strain>
    </source>
</reference>
<dbReference type="Pfam" id="PF00751">
    <property type="entry name" value="DM"/>
    <property type="match status" value="1"/>
</dbReference>
<evidence type="ECO:0000256" key="5">
    <source>
        <dbReference type="PROSITE-ProRule" id="PRU00070"/>
    </source>
</evidence>
<dbReference type="GO" id="GO:0000981">
    <property type="term" value="F:DNA-binding transcription factor activity, RNA polymerase II-specific"/>
    <property type="evidence" value="ECO:0007669"/>
    <property type="project" value="TreeGrafter"/>
</dbReference>
<proteinExistence type="predicted"/>
<feature type="compositionally biased region" description="Basic and acidic residues" evidence="6">
    <location>
        <begin position="192"/>
        <end position="208"/>
    </location>
</feature>
<dbReference type="GO" id="GO:0046872">
    <property type="term" value="F:metal ion binding"/>
    <property type="evidence" value="ECO:0007669"/>
    <property type="project" value="UniProtKB-KW"/>
</dbReference>
<dbReference type="GO" id="GO:0005634">
    <property type="term" value="C:nucleus"/>
    <property type="evidence" value="ECO:0007669"/>
    <property type="project" value="UniProtKB-SubCell"/>
</dbReference>
<dbReference type="SUPFAM" id="SSF82927">
    <property type="entry name" value="Cysteine-rich DNA binding domain, (DM domain)"/>
    <property type="match status" value="1"/>
</dbReference>
<feature type="region of interest" description="Disordered" evidence="6">
    <location>
        <begin position="1"/>
        <end position="60"/>
    </location>
</feature>
<evidence type="ECO:0000256" key="4">
    <source>
        <dbReference type="ARBA" id="ARBA00023242"/>
    </source>
</evidence>
<evidence type="ECO:0000256" key="6">
    <source>
        <dbReference type="SAM" id="MobiDB-lite"/>
    </source>
</evidence>
<dbReference type="GO" id="GO:0000978">
    <property type="term" value="F:RNA polymerase II cis-regulatory region sequence-specific DNA binding"/>
    <property type="evidence" value="ECO:0007669"/>
    <property type="project" value="TreeGrafter"/>
</dbReference>
<evidence type="ECO:0000256" key="2">
    <source>
        <dbReference type="ARBA" id="ARBA00022833"/>
    </source>
</evidence>
<gene>
    <name evidence="8" type="ORF">JTE90_019788</name>
</gene>
<protein>
    <recommendedName>
        <fullName evidence="7">DM domain-containing protein</fullName>
    </recommendedName>
</protein>
<dbReference type="InterPro" id="IPR026607">
    <property type="entry name" value="DMRT"/>
</dbReference>
<keyword evidence="3 5" id="KW-0238">DNA-binding</keyword>
<keyword evidence="9" id="KW-1185">Reference proteome</keyword>
<feature type="DNA-binding region" description="DM" evidence="5">
    <location>
        <begin position="142"/>
        <end position="189"/>
    </location>
</feature>
<organism evidence="8 9">
    <name type="scientific">Oedothorax gibbosus</name>
    <dbReference type="NCBI Taxonomy" id="931172"/>
    <lineage>
        <taxon>Eukaryota</taxon>
        <taxon>Metazoa</taxon>
        <taxon>Ecdysozoa</taxon>
        <taxon>Arthropoda</taxon>
        <taxon>Chelicerata</taxon>
        <taxon>Arachnida</taxon>
        <taxon>Araneae</taxon>
        <taxon>Araneomorphae</taxon>
        <taxon>Entelegynae</taxon>
        <taxon>Araneoidea</taxon>
        <taxon>Linyphiidae</taxon>
        <taxon>Erigoninae</taxon>
        <taxon>Oedothorax</taxon>
    </lineage>
</organism>
<evidence type="ECO:0000259" key="7">
    <source>
        <dbReference type="PROSITE" id="PS50809"/>
    </source>
</evidence>
<dbReference type="InterPro" id="IPR036407">
    <property type="entry name" value="DM_DNA-bd_sf"/>
</dbReference>
<dbReference type="EMBL" id="JAFNEN010000150">
    <property type="protein sequence ID" value="KAG8191852.1"/>
    <property type="molecule type" value="Genomic_DNA"/>
</dbReference>
<evidence type="ECO:0000256" key="3">
    <source>
        <dbReference type="ARBA" id="ARBA00023125"/>
    </source>
</evidence>